<feature type="region of interest" description="Disordered" evidence="7">
    <location>
        <begin position="409"/>
        <end position="452"/>
    </location>
</feature>
<comment type="subcellular location">
    <subcellularLocation>
        <location evidence="1">Nucleus</location>
    </subcellularLocation>
</comment>
<name>A0ABP1AYV1_9BRYO</name>
<evidence type="ECO:0000313" key="10">
    <source>
        <dbReference type="Proteomes" id="UP001497522"/>
    </source>
</evidence>
<accession>A0ABP1AYV1</accession>
<keyword evidence="2" id="KW-0805">Transcription regulation</keyword>
<dbReference type="PANTHER" id="PTHR46266:SF4">
    <property type="entry name" value="TRANSCRIPTION FACTOR TT8"/>
    <property type="match status" value="1"/>
</dbReference>
<keyword evidence="4" id="KW-0804">Transcription</keyword>
<organism evidence="9 10">
    <name type="scientific">Sphagnum jensenii</name>
    <dbReference type="NCBI Taxonomy" id="128206"/>
    <lineage>
        <taxon>Eukaryota</taxon>
        <taxon>Viridiplantae</taxon>
        <taxon>Streptophyta</taxon>
        <taxon>Embryophyta</taxon>
        <taxon>Bryophyta</taxon>
        <taxon>Sphagnophytina</taxon>
        <taxon>Sphagnopsida</taxon>
        <taxon>Sphagnales</taxon>
        <taxon>Sphagnaceae</taxon>
        <taxon>Sphagnum</taxon>
    </lineage>
</organism>
<evidence type="ECO:0000256" key="6">
    <source>
        <dbReference type="SAM" id="Coils"/>
    </source>
</evidence>
<evidence type="ECO:0000256" key="3">
    <source>
        <dbReference type="ARBA" id="ARBA00023159"/>
    </source>
</evidence>
<feature type="region of interest" description="Disordered" evidence="7">
    <location>
        <begin position="549"/>
        <end position="571"/>
    </location>
</feature>
<reference evidence="9" key="1">
    <citation type="submission" date="2024-03" db="EMBL/GenBank/DDBJ databases">
        <authorList>
            <consortium name="ELIXIR-Norway"/>
            <consortium name="Elixir Norway"/>
        </authorList>
    </citation>
    <scope>NUCLEOTIDE SEQUENCE</scope>
</reference>
<feature type="region of interest" description="Disordered" evidence="7">
    <location>
        <begin position="284"/>
        <end position="319"/>
    </location>
</feature>
<dbReference type="InterPro" id="IPR025610">
    <property type="entry name" value="MYC/MYB_N"/>
</dbReference>
<sequence length="667" mass="73666">MAPDRMKEEKTQLSFCHKLQAATRSVQWTYAIFWEPSPKQQALVWGNGYYNGSIKTRRTVHAEELSPEEFGLQRTQQLRDLFATLSVAGTGHELARKPSSLNPEDLAETEWFYLVCMSCSFASGAGLPGRTMGEGRYVWLYGANEANTKVFNRALLAKTVVCIPLADGVLELGTTDLVKEDPTLVQHILSFFADHMKSVSTEQSASSHQGAEKTELLERQGTTGWLSSPVQNSPSKSSAQETPVLGFTQESDAKGQSILLAYEAADHLNAEAHAPRDMLMLGLRQPNDPSIAPDSTLSSLPLPRKQVQRGSSADQSHPALTVSMPNLQHISTSRKSKDSKCMLMKWARINQIYIKKPNEKPEGAPKAPIPSAFVHWEDGLPPVKKYQQPGNHQRLLKEAMFHITKLCSTRGDDSKEGESGFASLDTEQEERRSAGGSRKGGGSAEEVNGSHVLAERRRREKLNDRFITLRALVPFVTKMDKASILGDAIDYVKELQRRIKDLEAQNNQLHEVVEARTAKGPINMNKSEMYIDNQPKMQFNDKLSTIEQTAKAGDPTSTNSSLRENGQEVPGDAEVQVSIEGDEAILNLKCPWRKNLLLDILQTLSNLQFDVFAVQASTGNDHLAASLKAKMRNDATLARPNVLAVRETLQHIVGGVGINRNIAPSPN</sequence>
<dbReference type="Pfam" id="PF22754">
    <property type="entry name" value="bHLH-TF_ACT-like_plant"/>
    <property type="match status" value="1"/>
</dbReference>
<dbReference type="Pfam" id="PF00010">
    <property type="entry name" value="HLH"/>
    <property type="match status" value="1"/>
</dbReference>
<keyword evidence="5" id="KW-0539">Nucleus</keyword>
<feature type="domain" description="BHLH" evidence="8">
    <location>
        <begin position="446"/>
        <end position="495"/>
    </location>
</feature>
<dbReference type="Proteomes" id="UP001497522">
    <property type="component" value="Chromosome 17"/>
</dbReference>
<evidence type="ECO:0000256" key="5">
    <source>
        <dbReference type="ARBA" id="ARBA00023242"/>
    </source>
</evidence>
<keyword evidence="6" id="KW-0175">Coiled coil</keyword>
<dbReference type="Gene3D" id="4.10.280.10">
    <property type="entry name" value="Helix-loop-helix DNA-binding domain"/>
    <property type="match status" value="1"/>
</dbReference>
<dbReference type="InterPro" id="IPR054502">
    <property type="entry name" value="bHLH-TF_ACT-like_plant"/>
</dbReference>
<protein>
    <recommendedName>
        <fullName evidence="8">BHLH domain-containing protein</fullName>
    </recommendedName>
</protein>
<dbReference type="PROSITE" id="PS50888">
    <property type="entry name" value="BHLH"/>
    <property type="match status" value="1"/>
</dbReference>
<keyword evidence="10" id="KW-1185">Reference proteome</keyword>
<evidence type="ECO:0000256" key="2">
    <source>
        <dbReference type="ARBA" id="ARBA00023015"/>
    </source>
</evidence>
<dbReference type="InterPro" id="IPR036638">
    <property type="entry name" value="HLH_DNA-bd_sf"/>
</dbReference>
<evidence type="ECO:0000256" key="7">
    <source>
        <dbReference type="SAM" id="MobiDB-lite"/>
    </source>
</evidence>
<dbReference type="EMBL" id="OZ023718">
    <property type="protein sequence ID" value="CAK9867760.1"/>
    <property type="molecule type" value="Genomic_DNA"/>
</dbReference>
<dbReference type="InterPro" id="IPR011598">
    <property type="entry name" value="bHLH_dom"/>
</dbReference>
<proteinExistence type="predicted"/>
<keyword evidence="3" id="KW-0010">Activator</keyword>
<evidence type="ECO:0000256" key="1">
    <source>
        <dbReference type="ARBA" id="ARBA00004123"/>
    </source>
</evidence>
<dbReference type="Pfam" id="PF14215">
    <property type="entry name" value="bHLH-MYC_N"/>
    <property type="match status" value="1"/>
</dbReference>
<evidence type="ECO:0000313" key="9">
    <source>
        <dbReference type="EMBL" id="CAK9867760.1"/>
    </source>
</evidence>
<feature type="coiled-coil region" evidence="6">
    <location>
        <begin position="485"/>
        <end position="519"/>
    </location>
</feature>
<feature type="compositionally biased region" description="Polar residues" evidence="7">
    <location>
        <begin position="555"/>
        <end position="564"/>
    </location>
</feature>
<dbReference type="PANTHER" id="PTHR46266">
    <property type="entry name" value="TRANSCRIPTION FACTOR TT8"/>
    <property type="match status" value="1"/>
</dbReference>
<dbReference type="SUPFAM" id="SSF47459">
    <property type="entry name" value="HLH, helix-loop-helix DNA-binding domain"/>
    <property type="match status" value="1"/>
</dbReference>
<dbReference type="SMART" id="SM00353">
    <property type="entry name" value="HLH"/>
    <property type="match status" value="1"/>
</dbReference>
<gene>
    <name evidence="9" type="ORF">CSSPJE1EN2_LOCUS10755</name>
</gene>
<evidence type="ECO:0000256" key="4">
    <source>
        <dbReference type="ARBA" id="ARBA00023163"/>
    </source>
</evidence>
<evidence type="ECO:0000259" key="8">
    <source>
        <dbReference type="PROSITE" id="PS50888"/>
    </source>
</evidence>